<feature type="chain" id="PRO_5042921670" evidence="1">
    <location>
        <begin position="20"/>
        <end position="139"/>
    </location>
</feature>
<proteinExistence type="predicted"/>
<protein>
    <submittedName>
        <fullName evidence="2">Uncharacterized protein</fullName>
    </submittedName>
</protein>
<keyword evidence="3" id="KW-1185">Reference proteome</keyword>
<gene>
    <name evidence="2" type="ORF">FGKAn22_11310</name>
</gene>
<keyword evidence="1" id="KW-0732">Signal</keyword>
<evidence type="ECO:0000256" key="1">
    <source>
        <dbReference type="SAM" id="SignalP"/>
    </source>
</evidence>
<evidence type="ECO:0000313" key="2">
    <source>
        <dbReference type="EMBL" id="BBI99438.1"/>
    </source>
</evidence>
<dbReference type="AlphaFoldDB" id="A0AAN1VZH4"/>
<reference evidence="2 3" key="1">
    <citation type="submission" date="2019-03" db="EMBL/GenBank/DDBJ databases">
        <title>Complete genome sequence of Ferrigenium kumadai strain An22, a microaerophilic iron-oxidizing bacterium isolated from a paddy field soil.</title>
        <authorList>
            <person name="Watanabe T."/>
            <person name="Asakawa S."/>
        </authorList>
    </citation>
    <scope>NUCLEOTIDE SEQUENCE [LARGE SCALE GENOMIC DNA]</scope>
    <source>
        <strain evidence="2 3">An22</strain>
    </source>
</reference>
<sequence>MRHYAVILITAAIAFPAKAEPTLYSVSSKAQGAPFELVVTEIRREPNKSYLSVPGFHNRTAPGARWLMCAYTDLAVKRGFSHWFVSYPPANSEVLVVGLTNSPSASAREVLGKDYSAEYTLGNEPMPVEKLFPMCGMRR</sequence>
<name>A0AAN1VZH4_9PROT</name>
<organism evidence="2 3">
    <name type="scientific">Ferrigenium kumadai</name>
    <dbReference type="NCBI Taxonomy" id="1682490"/>
    <lineage>
        <taxon>Bacteria</taxon>
        <taxon>Pseudomonadati</taxon>
        <taxon>Pseudomonadota</taxon>
        <taxon>Betaproteobacteria</taxon>
        <taxon>Nitrosomonadales</taxon>
        <taxon>Gallionellaceae</taxon>
        <taxon>Ferrigenium</taxon>
    </lineage>
</organism>
<dbReference type="EMBL" id="AP019536">
    <property type="protein sequence ID" value="BBI99438.1"/>
    <property type="molecule type" value="Genomic_DNA"/>
</dbReference>
<dbReference type="KEGG" id="fku:FGKAn22_11310"/>
<dbReference type="Proteomes" id="UP001319121">
    <property type="component" value="Chromosome"/>
</dbReference>
<feature type="signal peptide" evidence="1">
    <location>
        <begin position="1"/>
        <end position="19"/>
    </location>
</feature>
<accession>A0AAN1VZH4</accession>
<evidence type="ECO:0000313" key="3">
    <source>
        <dbReference type="Proteomes" id="UP001319121"/>
    </source>
</evidence>